<dbReference type="GO" id="GO:0005886">
    <property type="term" value="C:plasma membrane"/>
    <property type="evidence" value="ECO:0007669"/>
    <property type="project" value="UniProtKB-SubCell"/>
</dbReference>
<proteinExistence type="predicted"/>
<feature type="transmembrane region" description="Helical" evidence="11">
    <location>
        <begin position="434"/>
        <end position="452"/>
    </location>
</feature>
<sequence>MKCAKWPAIIAGVLGLFLLWLPVSLQAQLVLSVAVLGLMFFFMSRPEIKSFRILTFVFVAVLALRYAFWRTTETLPNVSEPQNFIPGIILYCAEMYCLVMLAVSFFMLADPLKRKSAPRLSASECPTVDVFIPSYNEDPELLAMTLAAAKSMAYPKDRLTVYLLDDGGTDAKCNHRDPRVSLAARSRREQLSALCEAMDVRYHARRENSHAKAGNLNAGLAISSGELVVVFDADHAPVRDFLNETVGYFRENEKLFLVQTPHFFLNPDPLEKNLETFARMPSENEMFYSVVQCGLDKWDASFFCGSAAVLSRKALLETDGFSGQSITEDCETALSLHSRGWHSVYVDKPLIAGLQPETFVSFIGQRARWSQGMLQILILNRPFLARGLTMAQRICYAGTNLFWLFPLSRLVFMFAPLLYIFFSLEIFQANIIEFGLYSMTYLISSFALQSYLYGRVRWPWISELYEYVQSVLLFGSIVSVVRNPRKPTFNVTAKGQTLEESKLSPLARPYFAIFFLLLGATCYAIWRYMTEPMPSELLLIVAGWNTINLGIAGAALGVVSERRERRRNHRLQVKRHALLRVGECLHDIIVRDVSSGGMSIQFVDGRAPDALAAGGEARIELRRGGQILPLDVVCRSVSKRHDETLYGFAYARRTADTFMAIAEIMYADQSVLQDRLTHRQKRQGMFVGTLRFARWTITETLRALQYAGGLVREQTEKSFGDAPLQILPRRAQLDALVANDVAVSPVAGGMIYG</sequence>
<keyword evidence="4 11" id="KW-0328">Glycosyltransferase</keyword>
<evidence type="ECO:0000256" key="10">
    <source>
        <dbReference type="ARBA" id="ARBA00048682"/>
    </source>
</evidence>
<accession>A0A7Y0AZY5</accession>
<feature type="transmembrane region" description="Helical" evidence="11">
    <location>
        <begin position="538"/>
        <end position="559"/>
    </location>
</feature>
<protein>
    <recommendedName>
        <fullName evidence="11">Cellulose synthase catalytic subunit [UDP-forming]</fullName>
        <ecNumber evidence="11">2.4.1.12</ecNumber>
    </recommendedName>
</protein>
<feature type="transmembrane region" description="Helical" evidence="11">
    <location>
        <begin position="88"/>
        <end position="109"/>
    </location>
</feature>
<dbReference type="SUPFAM" id="SSF141371">
    <property type="entry name" value="PilZ domain-like"/>
    <property type="match status" value="1"/>
</dbReference>
<evidence type="ECO:0000256" key="4">
    <source>
        <dbReference type="ARBA" id="ARBA00022676"/>
    </source>
</evidence>
<evidence type="ECO:0000259" key="12">
    <source>
        <dbReference type="Pfam" id="PF07238"/>
    </source>
</evidence>
<reference evidence="14 15" key="1">
    <citation type="submission" date="2020-04" db="EMBL/GenBank/DDBJ databases">
        <title>Rhizobium sp. S-51 isolated from soil.</title>
        <authorList>
            <person name="Dahal R.H."/>
        </authorList>
    </citation>
    <scope>NUCLEOTIDE SEQUENCE [LARGE SCALE GENOMIC DNA]</scope>
    <source>
        <strain evidence="14 15">S-51</strain>
    </source>
</reference>
<dbReference type="InterPro" id="IPR001173">
    <property type="entry name" value="Glyco_trans_2-like"/>
</dbReference>
<dbReference type="InterPro" id="IPR009875">
    <property type="entry name" value="PilZ_domain"/>
</dbReference>
<dbReference type="GO" id="GO:0030244">
    <property type="term" value="P:cellulose biosynthetic process"/>
    <property type="evidence" value="ECO:0007669"/>
    <property type="project" value="UniProtKB-KW"/>
</dbReference>
<dbReference type="SUPFAM" id="SSF53448">
    <property type="entry name" value="Nucleotide-diphospho-sugar transferases"/>
    <property type="match status" value="1"/>
</dbReference>
<keyword evidence="9 11" id="KW-0472">Membrane</keyword>
<evidence type="ECO:0000256" key="5">
    <source>
        <dbReference type="ARBA" id="ARBA00022679"/>
    </source>
</evidence>
<dbReference type="Proteomes" id="UP000541470">
    <property type="component" value="Unassembled WGS sequence"/>
</dbReference>
<dbReference type="GO" id="GO:0016760">
    <property type="term" value="F:cellulose synthase (UDP-forming) activity"/>
    <property type="evidence" value="ECO:0007669"/>
    <property type="project" value="UniProtKB-EC"/>
</dbReference>
<keyword evidence="3 11" id="KW-0997">Cell inner membrane</keyword>
<dbReference type="GO" id="GO:0035438">
    <property type="term" value="F:cyclic-di-GMP binding"/>
    <property type="evidence" value="ECO:0007669"/>
    <property type="project" value="InterPro"/>
</dbReference>
<dbReference type="UniPathway" id="UPA00694"/>
<keyword evidence="8 11" id="KW-1133">Transmembrane helix</keyword>
<keyword evidence="7 11" id="KW-0135">Cellulose biosynthesis</keyword>
<evidence type="ECO:0000256" key="6">
    <source>
        <dbReference type="ARBA" id="ARBA00022692"/>
    </source>
</evidence>
<comment type="caution">
    <text evidence="14">The sequence shown here is derived from an EMBL/GenBank/DDBJ whole genome shotgun (WGS) entry which is preliminary data.</text>
</comment>
<dbReference type="EC" id="2.4.1.12" evidence="11"/>
<gene>
    <name evidence="14" type="primary">bcsA</name>
    <name evidence="14" type="ORF">HHL25_20260</name>
</gene>
<dbReference type="NCBIfam" id="TIGR03030">
    <property type="entry name" value="CelA"/>
    <property type="match status" value="1"/>
</dbReference>
<dbReference type="Pfam" id="PF13632">
    <property type="entry name" value="Glyco_trans_2_3"/>
    <property type="match status" value="1"/>
</dbReference>
<evidence type="ECO:0000256" key="1">
    <source>
        <dbReference type="ARBA" id="ARBA00004429"/>
    </source>
</evidence>
<evidence type="ECO:0000313" key="15">
    <source>
        <dbReference type="Proteomes" id="UP000541470"/>
    </source>
</evidence>
<dbReference type="PANTHER" id="PTHR43867">
    <property type="entry name" value="CELLULOSE SYNTHASE CATALYTIC SUBUNIT A [UDP-FORMING]"/>
    <property type="match status" value="1"/>
</dbReference>
<dbReference type="InterPro" id="IPR029044">
    <property type="entry name" value="Nucleotide-diphossugar_trans"/>
</dbReference>
<dbReference type="InterPro" id="IPR003919">
    <property type="entry name" value="Cell_synth_A"/>
</dbReference>
<feature type="domain" description="Glycosyltransferase 2-like" evidence="13">
    <location>
        <begin position="228"/>
        <end position="422"/>
    </location>
</feature>
<feature type="transmembrane region" description="Helical" evidence="11">
    <location>
        <begin position="6"/>
        <end position="39"/>
    </location>
</feature>
<dbReference type="GO" id="GO:0006011">
    <property type="term" value="P:UDP-alpha-D-glucose metabolic process"/>
    <property type="evidence" value="ECO:0007669"/>
    <property type="project" value="InterPro"/>
</dbReference>
<dbReference type="Pfam" id="PF07238">
    <property type="entry name" value="PilZ"/>
    <property type="match status" value="1"/>
</dbReference>
<evidence type="ECO:0000259" key="13">
    <source>
        <dbReference type="Pfam" id="PF13632"/>
    </source>
</evidence>
<keyword evidence="2 11" id="KW-1003">Cell membrane</keyword>
<evidence type="ECO:0000313" key="14">
    <source>
        <dbReference type="EMBL" id="NML76472.1"/>
    </source>
</evidence>
<dbReference type="Gene3D" id="3.90.550.10">
    <property type="entry name" value="Spore Coat Polysaccharide Biosynthesis Protein SpsA, Chain A"/>
    <property type="match status" value="1"/>
</dbReference>
<comment type="function">
    <text evidence="11">Catalytic subunit of cellulose synthase. It polymerizes uridine 5'-diphosphate glucose to cellulose.</text>
</comment>
<comment type="subcellular location">
    <subcellularLocation>
        <location evidence="1">Cell inner membrane</location>
        <topology evidence="1">Multi-pass membrane protein</topology>
    </subcellularLocation>
</comment>
<dbReference type="RefSeq" id="WP_169595045.1">
    <property type="nucleotide sequence ID" value="NZ_JABBGK010000006.1"/>
</dbReference>
<feature type="transmembrane region" description="Helical" evidence="11">
    <location>
        <begin position="51"/>
        <end position="68"/>
    </location>
</feature>
<evidence type="ECO:0000256" key="2">
    <source>
        <dbReference type="ARBA" id="ARBA00022475"/>
    </source>
</evidence>
<keyword evidence="11" id="KW-0973">c-di-GMP</keyword>
<evidence type="ECO:0000256" key="8">
    <source>
        <dbReference type="ARBA" id="ARBA00022989"/>
    </source>
</evidence>
<comment type="pathway">
    <text evidence="11">Glycan metabolism; bacterial cellulose biosynthesis.</text>
</comment>
<dbReference type="Gene3D" id="2.40.10.220">
    <property type="entry name" value="predicted glycosyltransferase like domains"/>
    <property type="match status" value="1"/>
</dbReference>
<feature type="transmembrane region" description="Helical" evidence="11">
    <location>
        <begin position="510"/>
        <end position="526"/>
    </location>
</feature>
<feature type="transmembrane region" description="Helical" evidence="11">
    <location>
        <begin position="410"/>
        <end position="427"/>
    </location>
</feature>
<evidence type="ECO:0000256" key="3">
    <source>
        <dbReference type="ARBA" id="ARBA00022519"/>
    </source>
</evidence>
<dbReference type="CDD" id="cd06421">
    <property type="entry name" value="CESA_CelA_like"/>
    <property type="match status" value="1"/>
</dbReference>
<organism evidence="14 15">
    <name type="scientific">Rhizobium terricola</name>
    <dbReference type="NCBI Taxonomy" id="2728849"/>
    <lineage>
        <taxon>Bacteria</taxon>
        <taxon>Pseudomonadati</taxon>
        <taxon>Pseudomonadota</taxon>
        <taxon>Alphaproteobacteria</taxon>
        <taxon>Hyphomicrobiales</taxon>
        <taxon>Rhizobiaceae</taxon>
        <taxon>Rhizobium/Agrobacterium group</taxon>
        <taxon>Rhizobium</taxon>
    </lineage>
</organism>
<name>A0A7Y0AZY5_9HYPH</name>
<dbReference type="PANTHER" id="PTHR43867:SF2">
    <property type="entry name" value="CELLULOSE SYNTHASE CATALYTIC SUBUNIT A [UDP-FORMING]"/>
    <property type="match status" value="1"/>
</dbReference>
<dbReference type="PRINTS" id="PR01439">
    <property type="entry name" value="CELLSNTHASEA"/>
</dbReference>
<evidence type="ECO:0000256" key="11">
    <source>
        <dbReference type="RuleBase" id="RU365020"/>
    </source>
</evidence>
<keyword evidence="6 11" id="KW-0812">Transmembrane</keyword>
<dbReference type="AlphaFoldDB" id="A0A7Y0AZY5"/>
<comment type="cofactor">
    <cofactor evidence="11">
        <name>Mg(2+)</name>
        <dbReference type="ChEBI" id="CHEBI:18420"/>
    </cofactor>
</comment>
<feature type="domain" description="PilZ" evidence="12">
    <location>
        <begin position="564"/>
        <end position="663"/>
    </location>
</feature>
<dbReference type="InterPro" id="IPR050321">
    <property type="entry name" value="Glycosyltr_2/OpgH_subfam"/>
</dbReference>
<evidence type="ECO:0000256" key="9">
    <source>
        <dbReference type="ARBA" id="ARBA00023136"/>
    </source>
</evidence>
<comment type="catalytic activity">
    <reaction evidence="10 11">
        <text>[(1-&gt;4)-beta-D-glucosyl](n) + UDP-alpha-D-glucose = [(1-&gt;4)-beta-D-glucosyl](n+1) + UDP + H(+)</text>
        <dbReference type="Rhea" id="RHEA:19929"/>
        <dbReference type="Rhea" id="RHEA-COMP:10033"/>
        <dbReference type="Rhea" id="RHEA-COMP:10034"/>
        <dbReference type="ChEBI" id="CHEBI:15378"/>
        <dbReference type="ChEBI" id="CHEBI:18246"/>
        <dbReference type="ChEBI" id="CHEBI:58223"/>
        <dbReference type="ChEBI" id="CHEBI:58885"/>
        <dbReference type="EC" id="2.4.1.12"/>
    </reaction>
</comment>
<keyword evidence="5 11" id="KW-0808">Transferase</keyword>
<keyword evidence="15" id="KW-1185">Reference proteome</keyword>
<evidence type="ECO:0000256" key="7">
    <source>
        <dbReference type="ARBA" id="ARBA00022916"/>
    </source>
</evidence>
<dbReference type="EMBL" id="JABBGK010000006">
    <property type="protein sequence ID" value="NML76472.1"/>
    <property type="molecule type" value="Genomic_DNA"/>
</dbReference>